<dbReference type="EMBL" id="MN586020">
    <property type="protein sequence ID" value="QGJ92718.1"/>
    <property type="molecule type" value="Genomic_DNA"/>
</dbReference>
<name>A0A649VK72_9CAUD</name>
<sequence length="109" mass="11215">MTGNGIPDTSAAGLPDGFTPDDVADHAVTLQMSSMLINATSAYLEAPTGEDGEAEANLDGLAQRLSASPEAAGRVLLCLASVLVATAPQEDVQAWFSEQAERVKEALGQ</sequence>
<dbReference type="Proteomes" id="UP000425388">
    <property type="component" value="Segment"/>
</dbReference>
<dbReference type="RefSeq" id="YP_010751339.1">
    <property type="nucleotide sequence ID" value="NC_073368.1"/>
</dbReference>
<gene>
    <name evidence="1" type="primary">48</name>
    <name evidence="1" type="ORF">PBI_MEGAN_48</name>
</gene>
<proteinExistence type="predicted"/>
<organism evidence="1 2">
    <name type="scientific">Microbacterium phage Megan</name>
    <dbReference type="NCBI Taxonomy" id="2656551"/>
    <lineage>
        <taxon>Viruses</taxon>
        <taxon>Duplodnaviria</taxon>
        <taxon>Heunggongvirae</taxon>
        <taxon>Uroviricota</taxon>
        <taxon>Caudoviricetes</taxon>
        <taxon>Hodgkinviridae</taxon>
        <taxon>Meganvirus</taxon>
        <taxon>Meganvirus megan</taxon>
    </lineage>
</organism>
<dbReference type="KEGG" id="vg:80005005"/>
<protein>
    <submittedName>
        <fullName evidence="1">Uncharacterized protein</fullName>
    </submittedName>
</protein>
<keyword evidence="2" id="KW-1185">Reference proteome</keyword>
<accession>A0A649VK72</accession>
<evidence type="ECO:0000313" key="1">
    <source>
        <dbReference type="EMBL" id="QGJ92718.1"/>
    </source>
</evidence>
<reference evidence="1 2" key="1">
    <citation type="submission" date="2019-10" db="EMBL/GenBank/DDBJ databases">
        <authorList>
            <person name="Abad L.A."/>
            <person name="AUll H.A."/>
            <person name="Garlena R.A."/>
            <person name="Russell D.A."/>
            <person name="Pope W.H."/>
            <person name="Jacobs-Sera D."/>
            <person name="Hatfull G.F."/>
        </authorList>
    </citation>
    <scope>NUCLEOTIDE SEQUENCE [LARGE SCALE GENOMIC DNA]</scope>
</reference>
<evidence type="ECO:0000313" key="2">
    <source>
        <dbReference type="Proteomes" id="UP000425388"/>
    </source>
</evidence>
<dbReference type="GeneID" id="80005005"/>